<name>A0A8H7HKR6_9AGAM</name>
<gene>
    <name evidence="2" type="ORF">RHS03_08954</name>
</gene>
<accession>A0A8H7HKR6</accession>
<dbReference type="EMBL" id="JACYCD010000605">
    <property type="protein sequence ID" value="KAF8690296.1"/>
    <property type="molecule type" value="Genomic_DNA"/>
</dbReference>
<dbReference type="Proteomes" id="UP000602905">
    <property type="component" value="Unassembled WGS sequence"/>
</dbReference>
<sequence length="317" mass="35825">MDKSFGEQAASQLLTIASLYIININRSWNEQFPTSSHAAHFLRIALNFESRREWRGWPRALHWLMVKAFNVQMKINKGVSSDLQDQMARLVLLATPHVGVETPQELDDFILTLSNQIIKSWLHDKLDDILQDLAKNPLRRQWCYSHYFHKLEPLSKLLLLAVYNPRVKTSIMNFVTSLMYTDVGESREIDESARLDVCALESFLLVANFAMLPSLPVSDEEELVATADIPSFANAALRLLADHSPSSLEGDPERTKILEGLQYVWEKVRGESTAALDLSLESVRDKLRVAANPPAEATEAAEERPEDESSPNPQNEA</sequence>
<evidence type="ECO:0000313" key="2">
    <source>
        <dbReference type="EMBL" id="KAF8690296.1"/>
    </source>
</evidence>
<reference evidence="2" key="1">
    <citation type="submission" date="2020-09" db="EMBL/GenBank/DDBJ databases">
        <title>Comparative genome analyses of four rice-infecting Rhizoctonia solani isolates reveal extensive enrichment of homogalacturonan modification genes.</title>
        <authorList>
            <person name="Lee D.-Y."/>
            <person name="Jeon J."/>
            <person name="Kim K.-T."/>
            <person name="Cheong K."/>
            <person name="Song H."/>
            <person name="Choi G."/>
            <person name="Ko J."/>
            <person name="Opiyo S.O."/>
            <person name="Zuo S."/>
            <person name="Madhav S."/>
            <person name="Lee Y.-H."/>
            <person name="Wang G.-L."/>
        </authorList>
    </citation>
    <scope>NUCLEOTIDE SEQUENCE</scope>
    <source>
        <strain evidence="2">AG1-IA WGL</strain>
    </source>
</reference>
<organism evidence="2 3">
    <name type="scientific">Rhizoctonia solani</name>
    <dbReference type="NCBI Taxonomy" id="456999"/>
    <lineage>
        <taxon>Eukaryota</taxon>
        <taxon>Fungi</taxon>
        <taxon>Dikarya</taxon>
        <taxon>Basidiomycota</taxon>
        <taxon>Agaricomycotina</taxon>
        <taxon>Agaricomycetes</taxon>
        <taxon>Cantharellales</taxon>
        <taxon>Ceratobasidiaceae</taxon>
        <taxon>Rhizoctonia</taxon>
    </lineage>
</organism>
<feature type="region of interest" description="Disordered" evidence="1">
    <location>
        <begin position="289"/>
        <end position="317"/>
    </location>
</feature>
<proteinExistence type="predicted"/>
<evidence type="ECO:0000256" key="1">
    <source>
        <dbReference type="SAM" id="MobiDB-lite"/>
    </source>
</evidence>
<feature type="non-terminal residue" evidence="2">
    <location>
        <position position="1"/>
    </location>
</feature>
<protein>
    <submittedName>
        <fullName evidence="2">Uncharacterized protein</fullName>
    </submittedName>
</protein>
<dbReference type="AlphaFoldDB" id="A0A8H7HKR6"/>
<comment type="caution">
    <text evidence="2">The sequence shown here is derived from an EMBL/GenBank/DDBJ whole genome shotgun (WGS) entry which is preliminary data.</text>
</comment>
<evidence type="ECO:0000313" key="3">
    <source>
        <dbReference type="Proteomes" id="UP000602905"/>
    </source>
</evidence>